<dbReference type="Proteomes" id="UP000746471">
    <property type="component" value="Unassembled WGS sequence"/>
</dbReference>
<evidence type="ECO:0000313" key="10">
    <source>
        <dbReference type="EMBL" id="MBS7526225.1"/>
    </source>
</evidence>
<dbReference type="InterPro" id="IPR003593">
    <property type="entry name" value="AAA+_ATPase"/>
</dbReference>
<dbReference type="Gene3D" id="3.30.450.20">
    <property type="entry name" value="PAS domain"/>
    <property type="match status" value="1"/>
</dbReference>
<evidence type="ECO:0000256" key="4">
    <source>
        <dbReference type="ARBA" id="ARBA00023125"/>
    </source>
</evidence>
<dbReference type="PROSITE" id="PS50113">
    <property type="entry name" value="PAC"/>
    <property type="match status" value="1"/>
</dbReference>
<keyword evidence="4" id="KW-0238">DNA-binding</keyword>
<accession>A0ABS5PM26</accession>
<dbReference type="CDD" id="cd00130">
    <property type="entry name" value="PAS"/>
    <property type="match status" value="1"/>
</dbReference>
<dbReference type="PROSITE" id="PS50045">
    <property type="entry name" value="SIGMA54_INTERACT_4"/>
    <property type="match status" value="1"/>
</dbReference>
<dbReference type="CDD" id="cd00009">
    <property type="entry name" value="AAA"/>
    <property type="match status" value="1"/>
</dbReference>
<evidence type="ECO:0000256" key="6">
    <source>
        <dbReference type="SAM" id="Coils"/>
    </source>
</evidence>
<dbReference type="InterPro" id="IPR000014">
    <property type="entry name" value="PAS"/>
</dbReference>
<dbReference type="PROSITE" id="PS00675">
    <property type="entry name" value="SIGMA54_INTERACT_1"/>
    <property type="match status" value="1"/>
</dbReference>
<organism evidence="10 11">
    <name type="scientific">Fusibacter paucivorans</name>
    <dbReference type="NCBI Taxonomy" id="76009"/>
    <lineage>
        <taxon>Bacteria</taxon>
        <taxon>Bacillati</taxon>
        <taxon>Bacillota</taxon>
        <taxon>Clostridia</taxon>
        <taxon>Eubacteriales</taxon>
        <taxon>Eubacteriales Family XII. Incertae Sedis</taxon>
        <taxon>Fusibacter</taxon>
    </lineage>
</organism>
<sequence length="480" mass="54152">MYSVRPLIEKYINIEPEAYLDIVIEHSYDGIFITDGDANTLTINEAYERITGLSRSEMLNRNMRDLVAEGYISESGSLKAIEAKQTISLSQTFRTGKKALITSKPVMNETGDVIVVITNVRDITELTEVKDRLEMQERLAEKYLAEADALKKQLLDTSDLIVEDKKMIDVLYTAQKVAMTDFTVMITGESGVGKEVLAKFLHNNSHRSDGNFIKVNCGAIPENLIESELFGYEGGAFTGASTGGKPGLFEIAHGGTIFLDEIGELPYNMQVKLLRVLQEGEFTRVGGVLPKKTDIRVVAATHRNLEQMVQSHVFREDLYYRLNVIPILVPPLRERPEDILALIRYFLEAINTKYHWQKRFGRDALDAMHDYYWPGNIRELKNVVERVVAMSRDDVIACDDLPNKIVTANRENVMRYLTDIVPLEEAVIGVEEALLSKAFEKYGNVRGAAKALGIDASTFVRKRQRIQKYRATSEGEKASR</sequence>
<dbReference type="PROSITE" id="PS50112">
    <property type="entry name" value="PAS"/>
    <property type="match status" value="1"/>
</dbReference>
<dbReference type="Gene3D" id="1.10.10.60">
    <property type="entry name" value="Homeodomain-like"/>
    <property type="match status" value="1"/>
</dbReference>
<evidence type="ECO:0000313" key="11">
    <source>
        <dbReference type="Proteomes" id="UP000746471"/>
    </source>
</evidence>
<comment type="caution">
    <text evidence="10">The sequence shown here is derived from an EMBL/GenBank/DDBJ whole genome shotgun (WGS) entry which is preliminary data.</text>
</comment>
<evidence type="ECO:0000256" key="1">
    <source>
        <dbReference type="ARBA" id="ARBA00022741"/>
    </source>
</evidence>
<keyword evidence="3" id="KW-0805">Transcription regulation</keyword>
<dbReference type="SMART" id="SM00382">
    <property type="entry name" value="AAA"/>
    <property type="match status" value="1"/>
</dbReference>
<evidence type="ECO:0000259" key="8">
    <source>
        <dbReference type="PROSITE" id="PS50112"/>
    </source>
</evidence>
<dbReference type="Pfam" id="PF25601">
    <property type="entry name" value="AAA_lid_14"/>
    <property type="match status" value="1"/>
</dbReference>
<evidence type="ECO:0000259" key="9">
    <source>
        <dbReference type="PROSITE" id="PS50113"/>
    </source>
</evidence>
<name>A0ABS5PM26_9FIRM</name>
<keyword evidence="5" id="KW-0804">Transcription</keyword>
<evidence type="ECO:0000259" key="7">
    <source>
        <dbReference type="PROSITE" id="PS50045"/>
    </source>
</evidence>
<dbReference type="InterPro" id="IPR025943">
    <property type="entry name" value="Sigma_54_int_dom_ATP-bd_2"/>
</dbReference>
<keyword evidence="2" id="KW-0067">ATP-binding</keyword>
<gene>
    <name evidence="10" type="ORF">KHM83_06015</name>
</gene>
<dbReference type="NCBIfam" id="TIGR00229">
    <property type="entry name" value="sensory_box"/>
    <property type="match status" value="1"/>
</dbReference>
<feature type="domain" description="PAS" evidence="8">
    <location>
        <begin position="16"/>
        <end position="67"/>
    </location>
</feature>
<dbReference type="InterPro" id="IPR025662">
    <property type="entry name" value="Sigma_54_int_dom_ATP-bd_1"/>
</dbReference>
<evidence type="ECO:0000256" key="2">
    <source>
        <dbReference type="ARBA" id="ARBA00022840"/>
    </source>
</evidence>
<dbReference type="SMART" id="SM00091">
    <property type="entry name" value="PAS"/>
    <property type="match status" value="1"/>
</dbReference>
<dbReference type="InterPro" id="IPR027417">
    <property type="entry name" value="P-loop_NTPase"/>
</dbReference>
<dbReference type="PROSITE" id="PS00688">
    <property type="entry name" value="SIGMA54_INTERACT_3"/>
    <property type="match status" value="1"/>
</dbReference>
<proteinExistence type="predicted"/>
<dbReference type="Gene3D" id="3.40.50.300">
    <property type="entry name" value="P-loop containing nucleotide triphosphate hydrolases"/>
    <property type="match status" value="1"/>
</dbReference>
<feature type="coiled-coil region" evidence="6">
    <location>
        <begin position="126"/>
        <end position="153"/>
    </location>
</feature>
<evidence type="ECO:0000256" key="5">
    <source>
        <dbReference type="ARBA" id="ARBA00023163"/>
    </source>
</evidence>
<feature type="domain" description="Sigma-54 factor interaction" evidence="7">
    <location>
        <begin position="160"/>
        <end position="389"/>
    </location>
</feature>
<dbReference type="InterPro" id="IPR035965">
    <property type="entry name" value="PAS-like_dom_sf"/>
</dbReference>
<dbReference type="PANTHER" id="PTHR32071:SF57">
    <property type="entry name" value="C4-DICARBOXYLATE TRANSPORT TRANSCRIPTIONAL REGULATORY PROTEIN DCTD"/>
    <property type="match status" value="1"/>
</dbReference>
<dbReference type="Pfam" id="PF00989">
    <property type="entry name" value="PAS"/>
    <property type="match status" value="1"/>
</dbReference>
<dbReference type="InterPro" id="IPR009057">
    <property type="entry name" value="Homeodomain-like_sf"/>
</dbReference>
<dbReference type="Gene3D" id="1.10.8.60">
    <property type="match status" value="1"/>
</dbReference>
<dbReference type="SUPFAM" id="SSF55785">
    <property type="entry name" value="PYP-like sensor domain (PAS domain)"/>
    <property type="match status" value="1"/>
</dbReference>
<evidence type="ECO:0000256" key="3">
    <source>
        <dbReference type="ARBA" id="ARBA00023015"/>
    </source>
</evidence>
<dbReference type="InterPro" id="IPR013767">
    <property type="entry name" value="PAS_fold"/>
</dbReference>
<dbReference type="PANTHER" id="PTHR32071">
    <property type="entry name" value="TRANSCRIPTIONAL REGULATORY PROTEIN"/>
    <property type="match status" value="1"/>
</dbReference>
<dbReference type="EMBL" id="JAHBCL010000008">
    <property type="protein sequence ID" value="MBS7526225.1"/>
    <property type="molecule type" value="Genomic_DNA"/>
</dbReference>
<dbReference type="PROSITE" id="PS00676">
    <property type="entry name" value="SIGMA54_INTERACT_2"/>
    <property type="match status" value="1"/>
</dbReference>
<dbReference type="SUPFAM" id="SSF46689">
    <property type="entry name" value="Homeodomain-like"/>
    <property type="match status" value="1"/>
</dbReference>
<dbReference type="InterPro" id="IPR002078">
    <property type="entry name" value="Sigma_54_int"/>
</dbReference>
<dbReference type="SUPFAM" id="SSF52540">
    <property type="entry name" value="P-loop containing nucleoside triphosphate hydrolases"/>
    <property type="match status" value="1"/>
</dbReference>
<protein>
    <submittedName>
        <fullName evidence="10">Sigma 54-interacting transcriptional regulator</fullName>
    </submittedName>
</protein>
<reference evidence="10 11" key="1">
    <citation type="submission" date="2021-05" db="EMBL/GenBank/DDBJ databases">
        <title>Fusibacter ferrireducens sp. nov., an anaerobic, sulfur- and Fe-reducing bacterium isolated from the mangrove sediment.</title>
        <authorList>
            <person name="Qiu D."/>
        </authorList>
    </citation>
    <scope>NUCLEOTIDE SEQUENCE [LARGE SCALE GENOMIC DNA]</scope>
    <source>
        <strain evidence="10 11">DSM 12116</strain>
    </source>
</reference>
<keyword evidence="6" id="KW-0175">Coiled coil</keyword>
<keyword evidence="1" id="KW-0547">Nucleotide-binding</keyword>
<dbReference type="InterPro" id="IPR058031">
    <property type="entry name" value="AAA_lid_NorR"/>
</dbReference>
<keyword evidence="11" id="KW-1185">Reference proteome</keyword>
<dbReference type="InterPro" id="IPR000700">
    <property type="entry name" value="PAS-assoc_C"/>
</dbReference>
<feature type="domain" description="PAC" evidence="9">
    <location>
        <begin position="83"/>
        <end position="135"/>
    </location>
</feature>
<dbReference type="InterPro" id="IPR025944">
    <property type="entry name" value="Sigma_54_int_dom_CS"/>
</dbReference>
<dbReference type="Pfam" id="PF00158">
    <property type="entry name" value="Sigma54_activat"/>
    <property type="match status" value="1"/>
</dbReference>